<dbReference type="InterPro" id="IPR037066">
    <property type="entry name" value="Plug_dom_sf"/>
</dbReference>
<reference evidence="3" key="1">
    <citation type="submission" date="2016-10" db="EMBL/GenBank/DDBJ databases">
        <authorList>
            <person name="Varghese N."/>
            <person name="Submissions S."/>
        </authorList>
    </citation>
    <scope>NUCLEOTIDE SEQUENCE [LARGE SCALE GENOMIC DNA]</scope>
    <source>
        <strain evidence="3">DSM 25030</strain>
    </source>
</reference>
<name>A0A1H2SUH0_9FLAO</name>
<dbReference type="RefSeq" id="WP_090297031.1">
    <property type="nucleotide sequence ID" value="NZ_FNKI01000002.1"/>
</dbReference>
<dbReference type="InterPro" id="IPR008969">
    <property type="entry name" value="CarboxyPept-like_regulatory"/>
</dbReference>
<dbReference type="Gene3D" id="1.25.40.10">
    <property type="entry name" value="Tetratricopeptide repeat domain"/>
    <property type="match status" value="1"/>
</dbReference>
<dbReference type="OrthoDB" id="1079187at2"/>
<evidence type="ECO:0000256" key="1">
    <source>
        <dbReference type="SAM" id="SignalP"/>
    </source>
</evidence>
<gene>
    <name evidence="2" type="ORF">SAMN04487892_1276</name>
</gene>
<dbReference type="SUPFAM" id="SSF48452">
    <property type="entry name" value="TPR-like"/>
    <property type="match status" value="1"/>
</dbReference>
<dbReference type="Pfam" id="PF13715">
    <property type="entry name" value="CarbopepD_reg_2"/>
    <property type="match status" value="1"/>
</dbReference>
<dbReference type="SUPFAM" id="SSF56935">
    <property type="entry name" value="Porins"/>
    <property type="match status" value="1"/>
</dbReference>
<keyword evidence="1" id="KW-0732">Signal</keyword>
<dbReference type="STRING" id="1073328.SAMN05216294_2635"/>
<keyword evidence="3" id="KW-1185">Reference proteome</keyword>
<proteinExistence type="predicted"/>
<sequence>MRLLKIACFFLLFSGFSYGQNAISGRISDGKSPLSNVKVHNLTSGAQTSSDTQGIYQIKAQPREELRFTYMGMDTVAILVEDVTRILNVKMELKIEELDEVELVSEVGRNKQRILEHQYATNKNLIRTAFGIIDKETFAGRLPILTNKDMISNHYNFGMYLIGKFAGTKVIINPDYTFQVYSRGMGSIMAQQPMIYDIDSQIFTEGPSWLDPNNIERVALMPGINATAKYGTIGAGGVIVVNTKNGTYKANPKEPYDQAKLRNNYMNGKVAQNGNGASKPQYLIDLENSATVEEAKVVYQEKGQVYGNHPNFLLDAYVHFYDVRGQKEFADAILERFVQVSEKNPVMLKALAYTLEDQDRTKDAHEIYKKIYKLRPDYAQSYIDLANSYRNLDMPDSATSLFARHSYLLDEGMLQNDSLNLATLMQREMDNLFLLENSSMKIHKRKKTEQDFYSTRLVFEWNDSEAEFNLQFVNPENQYFNWKHSLAEMPERIRSEKKLGFSMADFLLDDELAGIWKVNVTYLGNKQLSPSYLKATIYKNYGSKIQSKEVQVFKLSTKGANQQFFELRLPSRVANN</sequence>
<dbReference type="EMBL" id="FNMY01000001">
    <property type="protein sequence ID" value="SDW35316.1"/>
    <property type="molecule type" value="Genomic_DNA"/>
</dbReference>
<evidence type="ECO:0000313" key="3">
    <source>
        <dbReference type="Proteomes" id="UP000199592"/>
    </source>
</evidence>
<protein>
    <submittedName>
        <fullName evidence="2">CarboxypepD_reg-like domain-containing protein</fullName>
    </submittedName>
</protein>
<feature type="signal peptide" evidence="1">
    <location>
        <begin position="1"/>
        <end position="19"/>
    </location>
</feature>
<organism evidence="2 3">
    <name type="scientific">Flagellimonas zhangzhouensis</name>
    <dbReference type="NCBI Taxonomy" id="1073328"/>
    <lineage>
        <taxon>Bacteria</taxon>
        <taxon>Pseudomonadati</taxon>
        <taxon>Bacteroidota</taxon>
        <taxon>Flavobacteriia</taxon>
        <taxon>Flavobacteriales</taxon>
        <taxon>Flavobacteriaceae</taxon>
        <taxon>Flagellimonas</taxon>
    </lineage>
</organism>
<feature type="chain" id="PRO_5011690623" evidence="1">
    <location>
        <begin position="20"/>
        <end position="576"/>
    </location>
</feature>
<dbReference type="Proteomes" id="UP000199592">
    <property type="component" value="Unassembled WGS sequence"/>
</dbReference>
<dbReference type="Gene3D" id="2.170.130.10">
    <property type="entry name" value="TonB-dependent receptor, plug domain"/>
    <property type="match status" value="1"/>
</dbReference>
<evidence type="ECO:0000313" key="2">
    <source>
        <dbReference type="EMBL" id="SDW35316.1"/>
    </source>
</evidence>
<accession>A0A1H2SUH0</accession>
<dbReference type="InterPro" id="IPR011990">
    <property type="entry name" value="TPR-like_helical_dom_sf"/>
</dbReference>
<dbReference type="SUPFAM" id="SSF49464">
    <property type="entry name" value="Carboxypeptidase regulatory domain-like"/>
    <property type="match status" value="1"/>
</dbReference>
<dbReference type="AlphaFoldDB" id="A0A1H2SUH0"/>